<sequence length="137" mass="16165">MYYEAKIKVEKTLDSGEVKEVNEHFIMDAELFAEAEKIMYEEYPNHKLDVYAIFRSKVKEILNEKEDDKPFFKAIVIDIFTDDNGKEKETKYEVLVCADSVAEATAITTEYLKQGYDLRLDEVKRVKIVDYIRYKRA</sequence>
<name>A0AC61RK10_9BACT</name>
<comment type="caution">
    <text evidence="1">The sequence shown here is derived from an EMBL/GenBank/DDBJ whole genome shotgun (WGS) entry which is preliminary data.</text>
</comment>
<dbReference type="EMBL" id="SRYB01000001">
    <property type="protein sequence ID" value="TGY81012.1"/>
    <property type="molecule type" value="Genomic_DNA"/>
</dbReference>
<gene>
    <name evidence="1" type="ORF">E5331_01120</name>
</gene>
<organism evidence="1 2">
    <name type="scientific">Lepagella muris</name>
    <dbReference type="NCBI Taxonomy" id="3032870"/>
    <lineage>
        <taxon>Bacteria</taxon>
        <taxon>Pseudomonadati</taxon>
        <taxon>Bacteroidota</taxon>
        <taxon>Bacteroidia</taxon>
        <taxon>Bacteroidales</taxon>
        <taxon>Muribaculaceae</taxon>
        <taxon>Lepagella</taxon>
    </lineage>
</organism>
<dbReference type="Proteomes" id="UP000306319">
    <property type="component" value="Unassembled WGS sequence"/>
</dbReference>
<protein>
    <submittedName>
        <fullName evidence="1">DUF4494 domain-containing protein</fullName>
    </submittedName>
</protein>
<keyword evidence="2" id="KW-1185">Reference proteome</keyword>
<proteinExistence type="predicted"/>
<evidence type="ECO:0000313" key="1">
    <source>
        <dbReference type="EMBL" id="TGY81012.1"/>
    </source>
</evidence>
<accession>A0AC61RK10</accession>
<reference evidence="1" key="1">
    <citation type="submission" date="2019-04" db="EMBL/GenBank/DDBJ databases">
        <title>Microbes associate with the intestines of laboratory mice.</title>
        <authorList>
            <person name="Navarre W."/>
            <person name="Wong E."/>
            <person name="Huang K."/>
            <person name="Tropini C."/>
            <person name="Ng K."/>
            <person name="Yu B."/>
        </authorList>
    </citation>
    <scope>NUCLEOTIDE SEQUENCE</scope>
    <source>
        <strain evidence="1">NM04_E33</strain>
    </source>
</reference>
<evidence type="ECO:0000313" key="2">
    <source>
        <dbReference type="Proteomes" id="UP000306319"/>
    </source>
</evidence>